<accession>A0ACB7RI57</accession>
<protein>
    <submittedName>
        <fullName evidence="1">Uncharacterized protein</fullName>
    </submittedName>
</protein>
<organism evidence="1 2">
    <name type="scientific">Hyalomma asiaticum</name>
    <name type="common">Tick</name>
    <dbReference type="NCBI Taxonomy" id="266040"/>
    <lineage>
        <taxon>Eukaryota</taxon>
        <taxon>Metazoa</taxon>
        <taxon>Ecdysozoa</taxon>
        <taxon>Arthropoda</taxon>
        <taxon>Chelicerata</taxon>
        <taxon>Arachnida</taxon>
        <taxon>Acari</taxon>
        <taxon>Parasitiformes</taxon>
        <taxon>Ixodida</taxon>
        <taxon>Ixodoidea</taxon>
        <taxon>Ixodidae</taxon>
        <taxon>Hyalomminae</taxon>
        <taxon>Hyalomma</taxon>
    </lineage>
</organism>
<reference evidence="1" key="1">
    <citation type="submission" date="2020-05" db="EMBL/GenBank/DDBJ databases">
        <title>Large-scale comparative analyses of tick genomes elucidate their genetic diversity and vector capacities.</title>
        <authorList>
            <person name="Jia N."/>
            <person name="Wang J."/>
            <person name="Shi W."/>
            <person name="Du L."/>
            <person name="Sun Y."/>
            <person name="Zhan W."/>
            <person name="Jiang J."/>
            <person name="Wang Q."/>
            <person name="Zhang B."/>
            <person name="Ji P."/>
            <person name="Sakyi L.B."/>
            <person name="Cui X."/>
            <person name="Yuan T."/>
            <person name="Jiang B."/>
            <person name="Yang W."/>
            <person name="Lam T.T.-Y."/>
            <person name="Chang Q."/>
            <person name="Ding S."/>
            <person name="Wang X."/>
            <person name="Zhu J."/>
            <person name="Ruan X."/>
            <person name="Zhao L."/>
            <person name="Wei J."/>
            <person name="Que T."/>
            <person name="Du C."/>
            <person name="Cheng J."/>
            <person name="Dai P."/>
            <person name="Han X."/>
            <person name="Huang E."/>
            <person name="Gao Y."/>
            <person name="Liu J."/>
            <person name="Shao H."/>
            <person name="Ye R."/>
            <person name="Li L."/>
            <person name="Wei W."/>
            <person name="Wang X."/>
            <person name="Wang C."/>
            <person name="Yang T."/>
            <person name="Huo Q."/>
            <person name="Li W."/>
            <person name="Guo W."/>
            <person name="Chen H."/>
            <person name="Zhou L."/>
            <person name="Ni X."/>
            <person name="Tian J."/>
            <person name="Zhou Y."/>
            <person name="Sheng Y."/>
            <person name="Liu T."/>
            <person name="Pan Y."/>
            <person name="Xia L."/>
            <person name="Li J."/>
            <person name="Zhao F."/>
            <person name="Cao W."/>
        </authorList>
    </citation>
    <scope>NUCLEOTIDE SEQUENCE</scope>
    <source>
        <strain evidence="1">Hyas-2018</strain>
    </source>
</reference>
<dbReference type="Proteomes" id="UP000821845">
    <property type="component" value="Chromosome 9"/>
</dbReference>
<dbReference type="EMBL" id="CM023489">
    <property type="protein sequence ID" value="KAH6922487.1"/>
    <property type="molecule type" value="Genomic_DNA"/>
</dbReference>
<evidence type="ECO:0000313" key="2">
    <source>
        <dbReference type="Proteomes" id="UP000821845"/>
    </source>
</evidence>
<comment type="caution">
    <text evidence="1">The sequence shown here is derived from an EMBL/GenBank/DDBJ whole genome shotgun (WGS) entry which is preliminary data.</text>
</comment>
<sequence length="64" mass="7255">MGSSFAVREDYCAPVRASRKKLHKFGVQMGSQFKIRFDKLLIDDKQFAYDADSDSVKQEPPTGL</sequence>
<proteinExistence type="predicted"/>
<gene>
    <name evidence="1" type="ORF">HPB50_014906</name>
</gene>
<evidence type="ECO:0000313" key="1">
    <source>
        <dbReference type="EMBL" id="KAH6922487.1"/>
    </source>
</evidence>
<keyword evidence="2" id="KW-1185">Reference proteome</keyword>
<name>A0ACB7RI57_HYAAI</name>